<accession>A0AAV5TRR5</accession>
<keyword evidence="5" id="KW-1185">Reference proteome</keyword>
<dbReference type="PROSITE" id="PS51670">
    <property type="entry name" value="SHKT"/>
    <property type="match status" value="2"/>
</dbReference>
<protein>
    <recommendedName>
        <fullName evidence="3">ShKT domain-containing protein</fullName>
    </recommendedName>
</protein>
<feature type="domain" description="ShKT" evidence="3">
    <location>
        <begin position="133"/>
        <end position="170"/>
    </location>
</feature>
<comment type="caution">
    <text evidence="4">The sequence shown here is derived from an EMBL/GenBank/DDBJ whole genome shotgun (WGS) entry which is preliminary data.</text>
</comment>
<dbReference type="PANTHER" id="PTHR21724:SF108">
    <property type="entry name" value="SHKT DOMAIN-CONTAINING PROTEIN"/>
    <property type="match status" value="1"/>
</dbReference>
<organism evidence="4 5">
    <name type="scientific">Pristionchus entomophagus</name>
    <dbReference type="NCBI Taxonomy" id="358040"/>
    <lineage>
        <taxon>Eukaryota</taxon>
        <taxon>Metazoa</taxon>
        <taxon>Ecdysozoa</taxon>
        <taxon>Nematoda</taxon>
        <taxon>Chromadorea</taxon>
        <taxon>Rhabditida</taxon>
        <taxon>Rhabditina</taxon>
        <taxon>Diplogasteromorpha</taxon>
        <taxon>Diplogasteroidea</taxon>
        <taxon>Neodiplogasteridae</taxon>
        <taxon>Pristionchus</taxon>
    </lineage>
</organism>
<sequence length="213" mass="22920">MLLRLLSIVVLLTIAQAVVENPCKAKQTTGCKDLATTDSCEKIFLDGTGQIQPSCYDKTNADFVFSSNCRATCQLCCQEPEFDCADDPLPGIDCPIPDQDGNVDEISCSRFSDENFQHCQSSCGWCNKKAAPCVDYLAATDCAPFKAAPGDLCTTDAQVKVFCAKTCGACITEDCDDASTRCPIWVGNGFCTDPFYTAGDSVSTYCKKSCDLC</sequence>
<dbReference type="Proteomes" id="UP001432027">
    <property type="component" value="Unassembled WGS sequence"/>
</dbReference>
<feature type="signal peptide" evidence="2">
    <location>
        <begin position="1"/>
        <end position="17"/>
    </location>
</feature>
<dbReference type="AlphaFoldDB" id="A0AAV5TRR5"/>
<dbReference type="PANTHER" id="PTHR21724">
    <property type="entry name" value="SHKT DOMAIN-CONTAINING PROTEIN"/>
    <property type="match status" value="1"/>
</dbReference>
<evidence type="ECO:0000256" key="1">
    <source>
        <dbReference type="PROSITE-ProRule" id="PRU01005"/>
    </source>
</evidence>
<evidence type="ECO:0000256" key="2">
    <source>
        <dbReference type="SAM" id="SignalP"/>
    </source>
</evidence>
<evidence type="ECO:0000259" key="3">
    <source>
        <dbReference type="PROSITE" id="PS51670"/>
    </source>
</evidence>
<comment type="caution">
    <text evidence="1">Lacks conserved residue(s) required for the propagation of feature annotation.</text>
</comment>
<feature type="domain" description="ShKT" evidence="3">
    <location>
        <begin position="175"/>
        <end position="213"/>
    </location>
</feature>
<feature type="chain" id="PRO_5043529001" description="ShKT domain-containing protein" evidence="2">
    <location>
        <begin position="18"/>
        <end position="213"/>
    </location>
</feature>
<name>A0AAV5TRR5_9BILA</name>
<gene>
    <name evidence="4" type="ORF">PENTCL1PPCAC_19365</name>
</gene>
<reference evidence="4" key="1">
    <citation type="submission" date="2023-10" db="EMBL/GenBank/DDBJ databases">
        <title>Genome assembly of Pristionchus species.</title>
        <authorList>
            <person name="Yoshida K."/>
            <person name="Sommer R.J."/>
        </authorList>
    </citation>
    <scope>NUCLEOTIDE SEQUENCE</scope>
    <source>
        <strain evidence="4">RS0144</strain>
    </source>
</reference>
<proteinExistence type="predicted"/>
<keyword evidence="2" id="KW-0732">Signal</keyword>
<dbReference type="Gene3D" id="1.10.10.1940">
    <property type="match status" value="1"/>
</dbReference>
<dbReference type="InterPro" id="IPR003582">
    <property type="entry name" value="ShKT_dom"/>
</dbReference>
<evidence type="ECO:0000313" key="4">
    <source>
        <dbReference type="EMBL" id="GMS97190.1"/>
    </source>
</evidence>
<dbReference type="EMBL" id="BTSX01000004">
    <property type="protein sequence ID" value="GMS97190.1"/>
    <property type="molecule type" value="Genomic_DNA"/>
</dbReference>
<evidence type="ECO:0000313" key="5">
    <source>
        <dbReference type="Proteomes" id="UP001432027"/>
    </source>
</evidence>
<dbReference type="Pfam" id="PF01549">
    <property type="entry name" value="ShK"/>
    <property type="match status" value="3"/>
</dbReference>
<dbReference type="SMART" id="SM00254">
    <property type="entry name" value="ShKT"/>
    <property type="match status" value="4"/>
</dbReference>